<keyword evidence="8 13" id="KW-1133">Transmembrane helix</keyword>
<evidence type="ECO:0000256" key="11">
    <source>
        <dbReference type="ARBA" id="ARBA00023136"/>
    </source>
</evidence>
<keyword evidence="4 13" id="KW-0050">Antiport</keyword>
<dbReference type="OrthoDB" id="5288732at2"/>
<dbReference type="InterPro" id="IPR004671">
    <property type="entry name" value="Na+/H+_antiporter_NhaB"/>
</dbReference>
<keyword evidence="16" id="KW-1185">Reference proteome</keyword>
<organism evidence="15 16">
    <name type="scientific">Vibrio viridaestus</name>
    <dbReference type="NCBI Taxonomy" id="2487322"/>
    <lineage>
        <taxon>Bacteria</taxon>
        <taxon>Pseudomonadati</taxon>
        <taxon>Pseudomonadota</taxon>
        <taxon>Gammaproteobacteria</taxon>
        <taxon>Vibrionales</taxon>
        <taxon>Vibrionaceae</taxon>
        <taxon>Vibrio</taxon>
    </lineage>
</organism>
<feature type="transmembrane region" description="Helical" evidence="13">
    <location>
        <begin position="90"/>
        <end position="109"/>
    </location>
</feature>
<keyword evidence="5 13" id="KW-1003">Cell membrane</keyword>
<proteinExistence type="inferred from homology"/>
<dbReference type="GO" id="GO:0005886">
    <property type="term" value="C:plasma membrane"/>
    <property type="evidence" value="ECO:0007669"/>
    <property type="project" value="UniProtKB-SubCell"/>
</dbReference>
<feature type="transmembrane region" description="Helical" evidence="13">
    <location>
        <begin position="308"/>
        <end position="333"/>
    </location>
</feature>
<feature type="transmembrane region" description="Helical" evidence="13">
    <location>
        <begin position="457"/>
        <end position="475"/>
    </location>
</feature>
<comment type="catalytic activity">
    <reaction evidence="13">
        <text>2 Na(+)(in) + 3 H(+)(out) = 2 Na(+)(out) + 3 H(+)(in)</text>
        <dbReference type="Rhea" id="RHEA:29247"/>
        <dbReference type="ChEBI" id="CHEBI:15378"/>
        <dbReference type="ChEBI" id="CHEBI:29101"/>
    </reaction>
</comment>
<feature type="transmembrane region" description="Helical" evidence="13">
    <location>
        <begin position="241"/>
        <end position="263"/>
    </location>
</feature>
<evidence type="ECO:0000256" key="6">
    <source>
        <dbReference type="ARBA" id="ARBA00022519"/>
    </source>
</evidence>
<dbReference type="Proteomes" id="UP000281112">
    <property type="component" value="Unassembled WGS sequence"/>
</dbReference>
<dbReference type="HAMAP" id="MF_01599">
    <property type="entry name" value="NhaB"/>
    <property type="match status" value="1"/>
</dbReference>
<dbReference type="PANTHER" id="PTHR43302">
    <property type="entry name" value="TRANSPORTER ARSB-RELATED"/>
    <property type="match status" value="1"/>
</dbReference>
<gene>
    <name evidence="13 15" type="primary">nhaB</name>
    <name evidence="15" type="ORF">EES38_08275</name>
</gene>
<keyword evidence="11 13" id="KW-0472">Membrane</keyword>
<evidence type="ECO:0000256" key="14">
    <source>
        <dbReference type="NCBIfam" id="TIGR00774"/>
    </source>
</evidence>
<comment type="similarity">
    <text evidence="2 13">Belongs to the NhaB Na(+)/H(+) (TC 2.A.34) antiporter family.</text>
</comment>
<name>A0A3N9TGE9_9VIBR</name>
<dbReference type="RefSeq" id="WP_124936710.1">
    <property type="nucleotide sequence ID" value="NZ_RJVQ01000003.1"/>
</dbReference>
<feature type="transmembrane region" description="Helical" evidence="13">
    <location>
        <begin position="20"/>
        <end position="39"/>
    </location>
</feature>
<evidence type="ECO:0000256" key="4">
    <source>
        <dbReference type="ARBA" id="ARBA00022449"/>
    </source>
</evidence>
<evidence type="ECO:0000313" key="16">
    <source>
        <dbReference type="Proteomes" id="UP000281112"/>
    </source>
</evidence>
<evidence type="ECO:0000256" key="2">
    <source>
        <dbReference type="ARBA" id="ARBA00006036"/>
    </source>
</evidence>
<dbReference type="AlphaFoldDB" id="A0A3N9TGE9"/>
<dbReference type="EMBL" id="RJVQ01000003">
    <property type="protein sequence ID" value="RQW63239.1"/>
    <property type="molecule type" value="Genomic_DNA"/>
</dbReference>
<feature type="transmembrane region" description="Helical" evidence="13">
    <location>
        <begin position="121"/>
        <end position="142"/>
    </location>
</feature>
<evidence type="ECO:0000313" key="15">
    <source>
        <dbReference type="EMBL" id="RQW63239.1"/>
    </source>
</evidence>
<sequence length="531" mass="58083">MPISLGNAFIKNFLGKAPDWYKLAIIAFLIINPIIFYMVSPFVAGWALVVEFIFTLSMALKCYPLQPGGLLVIEAVAIGMTSAEQVSHELSSNLEVLLLLIFMVAGIYFMKQLLLFMFTKILLGIRSKVALALAFCVAAAFLSAFLDALTVIAVIISVAVGFYSIYHKVASGQKLSTSHDHTQDDQLNDLTREDLEQYRAFLRSLLMHAGIGSALGGVMTMVGEPQNLIIANQAAWQFGEFIIRMSPVTFPVFICGILTCALLEKMKWFGYGAELPDRVRDILVEFEKESANHRTNLDVAKLWVQGAIAVWLIVGLALHLAAVGLIGLSVIILTTSLIGVTEEHALGKAFEEALPFTALLSVFFSVVAVIIDQHLFKPVIDAVLHIQNADLQLVLFYIANGILSMVSDNVFVGTVYINEVKTALMEGIINQQQFELLAVAINTGTNLPSVATPNGQAAFLFLLTSTLAPLIRLSYGRMVVMALPYTIVLAVVGLLGIIFFIDPMTTHFYEWGWLSEPTGEMLKNAVSTTGH</sequence>
<evidence type="ECO:0000256" key="3">
    <source>
        <dbReference type="ARBA" id="ARBA00022448"/>
    </source>
</evidence>
<comment type="caution">
    <text evidence="15">The sequence shown here is derived from an EMBL/GenBank/DDBJ whole genome shotgun (WGS) entry which is preliminary data.</text>
</comment>
<keyword evidence="12 13" id="KW-0739">Sodium transport</keyword>
<keyword evidence="10 13" id="KW-0406">Ion transport</keyword>
<feature type="transmembrane region" description="Helical" evidence="13">
    <location>
        <begin position="148"/>
        <end position="166"/>
    </location>
</feature>
<evidence type="ECO:0000256" key="5">
    <source>
        <dbReference type="ARBA" id="ARBA00022475"/>
    </source>
</evidence>
<protein>
    <recommendedName>
        <fullName evidence="13 14">Na(+)/H(+) antiporter NhaB</fullName>
    </recommendedName>
    <alternativeName>
        <fullName evidence="13">Sodium/proton antiporter NhaB</fullName>
    </alternativeName>
</protein>
<feature type="transmembrane region" description="Helical" evidence="13">
    <location>
        <begin position="200"/>
        <end position="221"/>
    </location>
</feature>
<keyword evidence="9 13" id="KW-0915">Sodium</keyword>
<keyword evidence="6" id="KW-0997">Cell inner membrane</keyword>
<comment type="subcellular location">
    <subcellularLocation>
        <location evidence="1 13">Cell membrane</location>
        <topology evidence="1 13">Multi-pass membrane protein</topology>
    </subcellularLocation>
</comment>
<feature type="transmembrane region" description="Helical" evidence="13">
    <location>
        <begin position="393"/>
        <end position="417"/>
    </location>
</feature>
<dbReference type="NCBIfam" id="TIGR00774">
    <property type="entry name" value="NhaB"/>
    <property type="match status" value="1"/>
</dbReference>
<feature type="transmembrane region" description="Helical" evidence="13">
    <location>
        <begin position="353"/>
        <end position="372"/>
    </location>
</feature>
<evidence type="ECO:0000256" key="8">
    <source>
        <dbReference type="ARBA" id="ARBA00022989"/>
    </source>
</evidence>
<dbReference type="GO" id="GO:0015385">
    <property type="term" value="F:sodium:proton antiporter activity"/>
    <property type="evidence" value="ECO:0007669"/>
    <property type="project" value="UniProtKB-UniRule"/>
</dbReference>
<evidence type="ECO:0000256" key="13">
    <source>
        <dbReference type="HAMAP-Rule" id="MF_01599"/>
    </source>
</evidence>
<evidence type="ECO:0000256" key="7">
    <source>
        <dbReference type="ARBA" id="ARBA00022692"/>
    </source>
</evidence>
<dbReference type="Pfam" id="PF06450">
    <property type="entry name" value="NhaB"/>
    <property type="match status" value="1"/>
</dbReference>
<comment type="function">
    <text evidence="13">Na(+)/H(+) antiporter that extrudes sodium in exchange for external protons.</text>
</comment>
<evidence type="ECO:0000256" key="9">
    <source>
        <dbReference type="ARBA" id="ARBA00023053"/>
    </source>
</evidence>
<evidence type="ECO:0000256" key="12">
    <source>
        <dbReference type="ARBA" id="ARBA00023201"/>
    </source>
</evidence>
<evidence type="ECO:0000256" key="1">
    <source>
        <dbReference type="ARBA" id="ARBA00004651"/>
    </source>
</evidence>
<dbReference type="PANTHER" id="PTHR43302:SF1">
    <property type="entry name" value="NA(+)_H(+) ANTIPORTER NHAB"/>
    <property type="match status" value="1"/>
</dbReference>
<evidence type="ECO:0000256" key="10">
    <source>
        <dbReference type="ARBA" id="ARBA00023065"/>
    </source>
</evidence>
<keyword evidence="3 13" id="KW-0813">Transport</keyword>
<reference evidence="15 16" key="1">
    <citation type="submission" date="2018-11" db="EMBL/GenBank/DDBJ databases">
        <title>Vibrio LJC006 sp. nov., isolated from seawater during the bloom of the enteromorpha.</title>
        <authorList>
            <person name="Liang J."/>
        </authorList>
    </citation>
    <scope>NUCLEOTIDE SEQUENCE [LARGE SCALE GENOMIC DNA]</scope>
    <source>
        <strain evidence="15 16">LJC006</strain>
    </source>
</reference>
<keyword evidence="7 13" id="KW-0812">Transmembrane</keyword>
<dbReference type="NCBIfam" id="NF007093">
    <property type="entry name" value="PRK09547.1"/>
    <property type="match status" value="1"/>
</dbReference>
<feature type="transmembrane region" description="Helical" evidence="13">
    <location>
        <begin position="482"/>
        <end position="501"/>
    </location>
</feature>
<accession>A0A3N9TGE9</accession>